<protein>
    <submittedName>
        <fullName evidence="1">Uncharacterized protein</fullName>
    </submittedName>
</protein>
<dbReference type="AlphaFoldDB" id="A0A0F9CC59"/>
<name>A0A0F9CC59_9ZZZZ</name>
<evidence type="ECO:0000313" key="1">
    <source>
        <dbReference type="EMBL" id="KKL46664.1"/>
    </source>
</evidence>
<gene>
    <name evidence="1" type="ORF">LCGC14_2343270</name>
</gene>
<sequence length="82" mass="9531">MTTRTKSIIRCEDCYELYDGDGRCTCSSTLGIPKPLAFSMSVEQKLELKRLWFGVWPEAKLTQANIRAQNIIFNTDILWERE</sequence>
<accession>A0A0F9CC59</accession>
<proteinExistence type="predicted"/>
<dbReference type="EMBL" id="LAZR01033944">
    <property type="protein sequence ID" value="KKL46664.1"/>
    <property type="molecule type" value="Genomic_DNA"/>
</dbReference>
<reference evidence="1" key="1">
    <citation type="journal article" date="2015" name="Nature">
        <title>Complex archaea that bridge the gap between prokaryotes and eukaryotes.</title>
        <authorList>
            <person name="Spang A."/>
            <person name="Saw J.H."/>
            <person name="Jorgensen S.L."/>
            <person name="Zaremba-Niedzwiedzka K."/>
            <person name="Martijn J."/>
            <person name="Lind A.E."/>
            <person name="van Eijk R."/>
            <person name="Schleper C."/>
            <person name="Guy L."/>
            <person name="Ettema T.J."/>
        </authorList>
    </citation>
    <scope>NUCLEOTIDE SEQUENCE</scope>
</reference>
<organism evidence="1">
    <name type="scientific">marine sediment metagenome</name>
    <dbReference type="NCBI Taxonomy" id="412755"/>
    <lineage>
        <taxon>unclassified sequences</taxon>
        <taxon>metagenomes</taxon>
        <taxon>ecological metagenomes</taxon>
    </lineage>
</organism>
<comment type="caution">
    <text evidence="1">The sequence shown here is derived from an EMBL/GenBank/DDBJ whole genome shotgun (WGS) entry which is preliminary data.</text>
</comment>